<evidence type="ECO:0000256" key="1">
    <source>
        <dbReference type="SAM" id="Coils"/>
    </source>
</evidence>
<name>A0A9Q4PTF5_9BACT</name>
<protein>
    <submittedName>
        <fullName evidence="2">Uncharacterized protein</fullName>
    </submittedName>
</protein>
<feature type="coiled-coil region" evidence="1">
    <location>
        <begin position="11"/>
        <end position="38"/>
    </location>
</feature>
<keyword evidence="1" id="KW-0175">Coiled coil</keyword>
<reference evidence="2" key="1">
    <citation type="submission" date="2022-12" db="EMBL/GenBank/DDBJ databases">
        <title>Species Delineation and Comparative Genomics within the Campylobacter ureolyticus Complex.</title>
        <authorList>
            <person name="Maki J."/>
            <person name="Howard M."/>
            <person name="Connelly S."/>
            <person name="Hardy D.J."/>
            <person name="Cameron A."/>
        </authorList>
    </citation>
    <scope>NUCLEOTIDE SEQUENCE</scope>
    <source>
        <strain evidence="2">URMC_786</strain>
    </source>
</reference>
<accession>A0A9Q4PTF5</accession>
<evidence type="ECO:0000313" key="2">
    <source>
        <dbReference type="EMBL" id="MCZ6161303.1"/>
    </source>
</evidence>
<dbReference type="RefSeq" id="WP_269479747.1">
    <property type="nucleotide sequence ID" value="NZ_JAPXGJ010000001.1"/>
</dbReference>
<organism evidence="2 3">
    <name type="scientific">Campylobacter ureolyticus</name>
    <dbReference type="NCBI Taxonomy" id="827"/>
    <lineage>
        <taxon>Bacteria</taxon>
        <taxon>Pseudomonadati</taxon>
        <taxon>Campylobacterota</taxon>
        <taxon>Epsilonproteobacteria</taxon>
        <taxon>Campylobacterales</taxon>
        <taxon>Campylobacteraceae</taxon>
        <taxon>Campylobacter</taxon>
    </lineage>
</organism>
<comment type="caution">
    <text evidence="2">The sequence shown here is derived from an EMBL/GenBank/DDBJ whole genome shotgun (WGS) entry which is preliminary data.</text>
</comment>
<sequence>MQYEIYKNYDYNKLVNALNNAEEKRDKFLKEAREQSNLISFLIKELKARLQEPEFYSVDNAPSLKSIRAQILKMPQDEIAKIKAEVDKEMFGS</sequence>
<evidence type="ECO:0000313" key="3">
    <source>
        <dbReference type="Proteomes" id="UP001075461"/>
    </source>
</evidence>
<gene>
    <name evidence="2" type="ORF">O6B92_02900</name>
</gene>
<proteinExistence type="predicted"/>
<dbReference type="Proteomes" id="UP001075461">
    <property type="component" value="Unassembled WGS sequence"/>
</dbReference>
<dbReference type="EMBL" id="JAPXGP010000002">
    <property type="protein sequence ID" value="MCZ6161303.1"/>
    <property type="molecule type" value="Genomic_DNA"/>
</dbReference>
<dbReference type="AlphaFoldDB" id="A0A9Q4PTF5"/>